<keyword evidence="7" id="KW-0812">Transmembrane</keyword>
<gene>
    <name evidence="11" type="primary">gspN</name>
    <name evidence="11" type="ORF">MU846_12540</name>
</gene>
<keyword evidence="8" id="KW-0653">Protein transport</keyword>
<keyword evidence="9" id="KW-0472">Membrane</keyword>
<sequence length="235" mass="25431">MPRVLTLIGLFLLCLLFFLVRSLPAAPFARHVDGLMIAGAPLQLEQVHGRVWAGDARWRWSTWRGELNWATDWRGLLPGVRLDIAGHGISAQGWLAATPGSAQVRDLSFTVPLSEISRNMPAGRADGTVSGHVDLLRFYRDGSAEVEGALRYGGGRVSWADGEATVPPLDGKLFTAHNVAWLVMTDPAETLLLDAKVEDGEAAVRVYRSWPRLLGVSQGGADEDVVFQVAQPLGG</sequence>
<organism evidence="11 12">
    <name type="scientific">Alcanivorax quisquiliarum</name>
    <dbReference type="NCBI Taxonomy" id="2933565"/>
    <lineage>
        <taxon>Bacteria</taxon>
        <taxon>Pseudomonadati</taxon>
        <taxon>Pseudomonadota</taxon>
        <taxon>Gammaproteobacteria</taxon>
        <taxon>Oceanospirillales</taxon>
        <taxon>Alcanivoracaceae</taxon>
        <taxon>Alcanivorax</taxon>
    </lineage>
</organism>
<dbReference type="Pfam" id="PF01203">
    <property type="entry name" value="T2SSN"/>
    <property type="match status" value="1"/>
</dbReference>
<evidence type="ECO:0000256" key="3">
    <source>
        <dbReference type="ARBA" id="ARBA00021563"/>
    </source>
</evidence>
<evidence type="ECO:0000256" key="5">
    <source>
        <dbReference type="ARBA" id="ARBA00022475"/>
    </source>
</evidence>
<dbReference type="EMBL" id="JALKII010000009">
    <property type="protein sequence ID" value="MCK0538537.1"/>
    <property type="molecule type" value="Genomic_DNA"/>
</dbReference>
<keyword evidence="5" id="KW-1003">Cell membrane</keyword>
<comment type="caution">
    <text evidence="11">The sequence shown here is derived from an EMBL/GenBank/DDBJ whole genome shotgun (WGS) entry which is preliminary data.</text>
</comment>
<reference evidence="11" key="1">
    <citation type="submission" date="2022-04" db="EMBL/GenBank/DDBJ databases">
        <title>Alcanivorax sp. CY1518 draft genome sequence.</title>
        <authorList>
            <person name="Zhao G."/>
            <person name="An M."/>
        </authorList>
    </citation>
    <scope>NUCLEOTIDE SEQUENCE</scope>
    <source>
        <strain evidence="11">CY1518</strain>
    </source>
</reference>
<keyword evidence="12" id="KW-1185">Reference proteome</keyword>
<evidence type="ECO:0000256" key="10">
    <source>
        <dbReference type="ARBA" id="ARBA00030772"/>
    </source>
</evidence>
<dbReference type="Proteomes" id="UP001165524">
    <property type="component" value="Unassembled WGS sequence"/>
</dbReference>
<name>A0ABT0E9M1_9GAMM</name>
<accession>A0ABT0E9M1</accession>
<evidence type="ECO:0000256" key="6">
    <source>
        <dbReference type="ARBA" id="ARBA00022519"/>
    </source>
</evidence>
<evidence type="ECO:0000256" key="7">
    <source>
        <dbReference type="ARBA" id="ARBA00022692"/>
    </source>
</evidence>
<evidence type="ECO:0000313" key="12">
    <source>
        <dbReference type="Proteomes" id="UP001165524"/>
    </source>
</evidence>
<evidence type="ECO:0000313" key="11">
    <source>
        <dbReference type="EMBL" id="MCK0538537.1"/>
    </source>
</evidence>
<evidence type="ECO:0000256" key="4">
    <source>
        <dbReference type="ARBA" id="ARBA00022448"/>
    </source>
</evidence>
<proteinExistence type="inferred from homology"/>
<keyword evidence="4" id="KW-0813">Transport</keyword>
<evidence type="ECO:0000256" key="1">
    <source>
        <dbReference type="ARBA" id="ARBA00004533"/>
    </source>
</evidence>
<evidence type="ECO:0000256" key="8">
    <source>
        <dbReference type="ARBA" id="ARBA00022927"/>
    </source>
</evidence>
<protein>
    <recommendedName>
        <fullName evidence="3">Type II secretion system protein N</fullName>
    </recommendedName>
    <alternativeName>
        <fullName evidence="10">General secretion pathway protein N</fullName>
    </alternativeName>
</protein>
<dbReference type="RefSeq" id="WP_246953262.1">
    <property type="nucleotide sequence ID" value="NZ_JALKII010000009.1"/>
</dbReference>
<comment type="similarity">
    <text evidence="2">Belongs to the GSP N family.</text>
</comment>
<dbReference type="InterPro" id="IPR022792">
    <property type="entry name" value="T2SS_protein-GspN"/>
</dbReference>
<evidence type="ECO:0000256" key="9">
    <source>
        <dbReference type="ARBA" id="ARBA00023136"/>
    </source>
</evidence>
<evidence type="ECO:0000256" key="2">
    <source>
        <dbReference type="ARBA" id="ARBA00007208"/>
    </source>
</evidence>
<comment type="subcellular location">
    <subcellularLocation>
        <location evidence="1">Cell inner membrane</location>
    </subcellularLocation>
</comment>
<keyword evidence="6" id="KW-0997">Cell inner membrane</keyword>